<organism evidence="2 3">
    <name type="scientific">Variovorax beijingensis</name>
    <dbReference type="NCBI Taxonomy" id="2496117"/>
    <lineage>
        <taxon>Bacteria</taxon>
        <taxon>Pseudomonadati</taxon>
        <taxon>Pseudomonadota</taxon>
        <taxon>Betaproteobacteria</taxon>
        <taxon>Burkholderiales</taxon>
        <taxon>Comamonadaceae</taxon>
        <taxon>Variovorax</taxon>
    </lineage>
</organism>
<protein>
    <submittedName>
        <fullName evidence="2">Uncharacterized protein</fullName>
    </submittedName>
</protein>
<keyword evidence="1" id="KW-0472">Membrane</keyword>
<dbReference type="RefSeq" id="WP_145747059.1">
    <property type="nucleotide sequence ID" value="NZ_VIVL01000014.1"/>
</dbReference>
<feature type="transmembrane region" description="Helical" evidence="1">
    <location>
        <begin position="20"/>
        <end position="40"/>
    </location>
</feature>
<dbReference type="AlphaFoldDB" id="A0A561BAR6"/>
<dbReference type="EMBL" id="VIVL01000014">
    <property type="protein sequence ID" value="TWD76001.1"/>
    <property type="molecule type" value="Genomic_DNA"/>
</dbReference>
<dbReference type="Proteomes" id="UP000319722">
    <property type="component" value="Unassembled WGS sequence"/>
</dbReference>
<gene>
    <name evidence="2" type="ORF">FB547_11472</name>
</gene>
<reference evidence="2 3" key="1">
    <citation type="submission" date="2019-06" db="EMBL/GenBank/DDBJ databases">
        <title>Sorghum-associated microbial communities from plants grown in Nebraska, USA.</title>
        <authorList>
            <person name="Schachtman D."/>
        </authorList>
    </citation>
    <scope>NUCLEOTIDE SEQUENCE [LARGE SCALE GENOMIC DNA]</scope>
    <source>
        <strain evidence="2 3">T529</strain>
    </source>
</reference>
<dbReference type="OrthoDB" id="9946716at2"/>
<evidence type="ECO:0000313" key="3">
    <source>
        <dbReference type="Proteomes" id="UP000319722"/>
    </source>
</evidence>
<sequence length="61" mass="7170">MRLTVKLFARFRWARSLGSWLFDTWLLDVLTGLALIAVALKLQRFIDDGAITFWLLLCFEH</sequence>
<keyword evidence="1" id="KW-0812">Transmembrane</keyword>
<evidence type="ECO:0000256" key="1">
    <source>
        <dbReference type="SAM" id="Phobius"/>
    </source>
</evidence>
<evidence type="ECO:0000313" key="2">
    <source>
        <dbReference type="EMBL" id="TWD76001.1"/>
    </source>
</evidence>
<accession>A0A561BAR6</accession>
<keyword evidence="1" id="KW-1133">Transmembrane helix</keyword>
<comment type="caution">
    <text evidence="2">The sequence shown here is derived from an EMBL/GenBank/DDBJ whole genome shotgun (WGS) entry which is preliminary data.</text>
</comment>
<proteinExistence type="predicted"/>
<name>A0A561BAR6_9BURK</name>